<evidence type="ECO:0000313" key="2">
    <source>
        <dbReference type="Proteomes" id="UP000001740"/>
    </source>
</evidence>
<sequence length="39" mass="4280">MLDAPRACTLCRPRSQAQCEAHGDRYTNATTAATDLRTL</sequence>
<reference evidence="1 2" key="1">
    <citation type="journal article" date="2008" name="BMC Genomics">
        <title>Genome sequence and rapid evolution of the rice pathogen Xanthomonas oryzae pv. oryzae PXO99A.</title>
        <authorList>
            <person name="Salzberg S.L."/>
            <person name="Sommer D.D."/>
            <person name="Schatz M.C."/>
            <person name="Phillippy A.M."/>
            <person name="Rabinowicz P.D."/>
            <person name="Tsuge S."/>
            <person name="Furutani A."/>
            <person name="Ochiai H."/>
            <person name="Delcher A.L."/>
            <person name="Kelley D."/>
            <person name="Madupu R."/>
            <person name="Puiu D."/>
            <person name="Radune D."/>
            <person name="Shumway M."/>
            <person name="Trapnell C."/>
            <person name="Aparna G."/>
            <person name="Jha G."/>
            <person name="Pandey A."/>
            <person name="Patil P.B."/>
            <person name="Ishihara H."/>
            <person name="Meyer D.F."/>
            <person name="Szurek B."/>
            <person name="Verdier V."/>
            <person name="Koebnik R."/>
            <person name="Dow J.M."/>
            <person name="Ryan R.P."/>
            <person name="Hirata H."/>
            <person name="Tsuyumu S."/>
            <person name="Won Lee S."/>
            <person name="Seo Y.S."/>
            <person name="Sriariyanum M."/>
            <person name="Ronald P.C."/>
            <person name="Sonti R.V."/>
            <person name="Van Sluys M.A."/>
            <person name="Leach J.E."/>
            <person name="White F.F."/>
            <person name="Bogdanove A.J."/>
        </authorList>
    </citation>
    <scope>NUCLEOTIDE SEQUENCE [LARGE SCALE GENOMIC DNA]</scope>
    <source>
        <strain evidence="1 2">PXO99A</strain>
    </source>
</reference>
<gene>
    <name evidence="1" type="ordered locus">PXO_05462</name>
</gene>
<dbReference type="AlphaFoldDB" id="A0A0K0GGT8"/>
<accession>A0A0K0GGT8</accession>
<protein>
    <submittedName>
        <fullName evidence="1">Uncharacterized protein</fullName>
    </submittedName>
</protein>
<proteinExistence type="predicted"/>
<evidence type="ECO:0000313" key="1">
    <source>
        <dbReference type="EMBL" id="ACD57369.1"/>
    </source>
</evidence>
<dbReference type="EMBL" id="CP000967">
    <property type="protein sequence ID" value="ACD57369.1"/>
    <property type="molecule type" value="Genomic_DNA"/>
</dbReference>
<organism evidence="1 2">
    <name type="scientific">Xanthomonas oryzae pv. oryzae (strain PXO99A)</name>
    <dbReference type="NCBI Taxonomy" id="360094"/>
    <lineage>
        <taxon>Bacteria</taxon>
        <taxon>Pseudomonadati</taxon>
        <taxon>Pseudomonadota</taxon>
        <taxon>Gammaproteobacteria</taxon>
        <taxon>Lysobacterales</taxon>
        <taxon>Lysobacteraceae</taxon>
        <taxon>Xanthomonas</taxon>
    </lineage>
</organism>
<dbReference type="Proteomes" id="UP000001740">
    <property type="component" value="Chromosome"/>
</dbReference>
<dbReference type="HOGENOM" id="CLU_3319342_0_0_6"/>
<dbReference type="KEGG" id="xop:PXO_05462"/>
<name>A0A0K0GGT8_XANOP</name>